<feature type="transmembrane region" description="Helical" evidence="6">
    <location>
        <begin position="37"/>
        <end position="58"/>
    </location>
</feature>
<feature type="transmembrane region" description="Helical" evidence="6">
    <location>
        <begin position="112"/>
        <end position="128"/>
    </location>
</feature>
<dbReference type="AlphaFoldDB" id="A0A1G7UYP3"/>
<dbReference type="OrthoDB" id="5294331at2"/>
<reference evidence="7 8" key="1">
    <citation type="submission" date="2016-10" db="EMBL/GenBank/DDBJ databases">
        <authorList>
            <person name="de Groot N.N."/>
        </authorList>
    </citation>
    <scope>NUCLEOTIDE SEQUENCE [LARGE SCALE GENOMIC DNA]</scope>
    <source>
        <strain evidence="7 8">DSM 5885</strain>
    </source>
</reference>
<dbReference type="RefSeq" id="WP_091931485.1">
    <property type="nucleotide sequence ID" value="NZ_FNCY01000001.1"/>
</dbReference>
<dbReference type="EMBL" id="FNCY01000001">
    <property type="protein sequence ID" value="SDG52249.1"/>
    <property type="molecule type" value="Genomic_DNA"/>
</dbReference>
<evidence type="ECO:0000256" key="3">
    <source>
        <dbReference type="ARBA" id="ARBA00022692"/>
    </source>
</evidence>
<dbReference type="Proteomes" id="UP000198607">
    <property type="component" value="Unassembled WGS sequence"/>
</dbReference>
<dbReference type="GO" id="GO:0033573">
    <property type="term" value="C:high-affinity iron permease complex"/>
    <property type="evidence" value="ECO:0007669"/>
    <property type="project" value="InterPro"/>
</dbReference>
<evidence type="ECO:0000256" key="6">
    <source>
        <dbReference type="SAM" id="Phobius"/>
    </source>
</evidence>
<dbReference type="Pfam" id="PF03239">
    <property type="entry name" value="FTR1"/>
    <property type="match status" value="1"/>
</dbReference>
<gene>
    <name evidence="7" type="ORF">SAMN05660652_00026</name>
</gene>
<evidence type="ECO:0000256" key="2">
    <source>
        <dbReference type="ARBA" id="ARBA00008333"/>
    </source>
</evidence>
<evidence type="ECO:0000256" key="5">
    <source>
        <dbReference type="ARBA" id="ARBA00023136"/>
    </source>
</evidence>
<feature type="transmembrane region" description="Helical" evidence="6">
    <location>
        <begin position="243"/>
        <end position="261"/>
    </location>
</feature>
<evidence type="ECO:0000256" key="4">
    <source>
        <dbReference type="ARBA" id="ARBA00022989"/>
    </source>
</evidence>
<comment type="subcellular location">
    <subcellularLocation>
        <location evidence="1">Membrane</location>
        <topology evidence="1">Multi-pass membrane protein</topology>
    </subcellularLocation>
</comment>
<comment type="similarity">
    <text evidence="2">Belongs to the oxidase-dependent Fe transporter (OFeT) (TC 9.A.10.1) family.</text>
</comment>
<feature type="transmembrane region" description="Helical" evidence="6">
    <location>
        <begin position="148"/>
        <end position="166"/>
    </location>
</feature>
<dbReference type="PANTHER" id="PTHR31632">
    <property type="entry name" value="IRON TRANSPORTER FTH1"/>
    <property type="match status" value="1"/>
</dbReference>
<organism evidence="7 8">
    <name type="scientific">Propionivibrio dicarboxylicus</name>
    <dbReference type="NCBI Taxonomy" id="83767"/>
    <lineage>
        <taxon>Bacteria</taxon>
        <taxon>Pseudomonadati</taxon>
        <taxon>Pseudomonadota</taxon>
        <taxon>Betaproteobacteria</taxon>
        <taxon>Rhodocyclales</taxon>
        <taxon>Rhodocyclaceae</taxon>
        <taxon>Propionivibrio</taxon>
    </lineage>
</organism>
<dbReference type="InterPro" id="IPR004923">
    <property type="entry name" value="FTR1/Fip1/EfeU"/>
</dbReference>
<evidence type="ECO:0000313" key="7">
    <source>
        <dbReference type="EMBL" id="SDG52249.1"/>
    </source>
</evidence>
<evidence type="ECO:0000256" key="1">
    <source>
        <dbReference type="ARBA" id="ARBA00004141"/>
    </source>
</evidence>
<keyword evidence="5 6" id="KW-0472">Membrane</keyword>
<keyword evidence="3 6" id="KW-0812">Transmembrane</keyword>
<feature type="transmembrane region" description="Helical" evidence="6">
    <location>
        <begin position="178"/>
        <end position="198"/>
    </location>
</feature>
<sequence>MTNVFLVVWRESLEAWLIVAMLSAWLGANDEGRRGRIALAGGVLAGIALAATLGWAMLDIRDDLTGDALEAFRIAALIIAAGMITHMVLWMRRHSREMKTRLHAGLAHARRNGGLFGVALVAALAVAREGAETVVFLCGLAQGIDAGTLTVGALGGLVAAGATAGLANRSLARLDIGLVLRLSSLALLVIASAMAVAACDRLIGTGWLPPLVDPLWDSAWLVDDASTAGKLLADFAGYRARPALTTLGVWSLYWLAVTLLWRRR</sequence>
<dbReference type="PANTHER" id="PTHR31632:SF2">
    <property type="entry name" value="PLASMA MEMBRANE IRON PERMEASE"/>
    <property type="match status" value="1"/>
</dbReference>
<protein>
    <submittedName>
        <fullName evidence="7">High-affinity iron transporter</fullName>
    </submittedName>
</protein>
<feature type="transmembrane region" description="Helical" evidence="6">
    <location>
        <begin position="70"/>
        <end position="91"/>
    </location>
</feature>
<evidence type="ECO:0000313" key="8">
    <source>
        <dbReference type="Proteomes" id="UP000198607"/>
    </source>
</evidence>
<keyword evidence="8" id="KW-1185">Reference proteome</keyword>
<accession>A0A1G7UYP3</accession>
<name>A0A1G7UYP3_9RHOO</name>
<proteinExistence type="inferred from homology"/>
<dbReference type="GO" id="GO:0015093">
    <property type="term" value="F:ferrous iron transmembrane transporter activity"/>
    <property type="evidence" value="ECO:0007669"/>
    <property type="project" value="TreeGrafter"/>
</dbReference>
<dbReference type="STRING" id="83767.SAMN05660652_00026"/>
<keyword evidence="4 6" id="KW-1133">Transmembrane helix</keyword>